<accession>A0A559DT93</accession>
<evidence type="ECO:0000313" key="4">
    <source>
        <dbReference type="EMBL" id="TVW82884.1"/>
    </source>
</evidence>
<dbReference type="Proteomes" id="UP000490982">
    <property type="component" value="Unassembled WGS sequence"/>
</dbReference>
<reference evidence="4 5" key="1">
    <citation type="submission" date="2019-07" db="EMBL/GenBank/DDBJ databases">
        <authorList>
            <person name="Mohale T."/>
        </authorList>
    </citation>
    <scope>NUCLEOTIDE SEQUENCE [LARGE SCALE GENOMIC DNA]</scope>
    <source>
        <strain evidence="4 5">NTPn 126</strain>
    </source>
</reference>
<evidence type="ECO:0000313" key="7">
    <source>
        <dbReference type="Proteomes" id="UP000476212"/>
    </source>
</evidence>
<dbReference type="AlphaFoldDB" id="A0A559DT93"/>
<organism evidence="4 5">
    <name type="scientific">Streptococcus pneumoniae</name>
    <dbReference type="NCBI Taxonomy" id="1313"/>
    <lineage>
        <taxon>Bacteria</taxon>
        <taxon>Bacillati</taxon>
        <taxon>Bacillota</taxon>
        <taxon>Bacilli</taxon>
        <taxon>Lactobacillales</taxon>
        <taxon>Streptococcaceae</taxon>
        <taxon>Streptococcus</taxon>
    </lineage>
</organism>
<sequence length="95" mass="11109">MIVSLKTKSRKAKDMAESIQGWLAQFLVNLFKSITFDCGKEFSKWKDISNHHDSESFFANLGCPRQRCLNEHSNRLLRCHDLPKQTDFNEVSQEF</sequence>
<dbReference type="NCBIfam" id="NF033563">
    <property type="entry name" value="transpos_IS30"/>
    <property type="match status" value="1"/>
</dbReference>
<dbReference type="GO" id="GO:0032196">
    <property type="term" value="P:transposition"/>
    <property type="evidence" value="ECO:0007669"/>
    <property type="project" value="TreeGrafter"/>
</dbReference>
<evidence type="ECO:0000313" key="3">
    <source>
        <dbReference type="EMBL" id="MTW25067.1"/>
    </source>
</evidence>
<dbReference type="EMBL" id="WNIB01000003">
    <property type="protein sequence ID" value="MTV89147.1"/>
    <property type="molecule type" value="Genomic_DNA"/>
</dbReference>
<dbReference type="InterPro" id="IPR053392">
    <property type="entry name" value="Transposase_IS30-like"/>
</dbReference>
<reference evidence="6 7" key="2">
    <citation type="submission" date="2019-11" db="EMBL/GenBank/DDBJ databases">
        <title>Growth characteristics of pneumococcus vary with the chemical composition of the capsule and with environmental conditions.</title>
        <authorList>
            <person name="Tothpal A."/>
            <person name="Desobry K."/>
            <person name="Joshi S."/>
            <person name="Wyllie A.L."/>
            <person name="Weinberger D.M."/>
        </authorList>
    </citation>
    <scope>NUCLEOTIDE SEQUENCE [LARGE SCALE GENOMIC DNA]</scope>
    <source>
        <strain evidence="2">Pnumococcus15C</strain>
        <strain evidence="7">pnumococcus15C</strain>
        <strain evidence="6">pnumococcus22F</strain>
        <strain evidence="1">Pnumococcus22F</strain>
        <strain evidence="3">Pnumococcus23A</strain>
        <strain evidence="8">pnumococcus23A</strain>
    </source>
</reference>
<evidence type="ECO:0000313" key="8">
    <source>
        <dbReference type="Proteomes" id="UP000490982"/>
    </source>
</evidence>
<dbReference type="GO" id="GO:0005829">
    <property type="term" value="C:cytosol"/>
    <property type="evidence" value="ECO:0007669"/>
    <property type="project" value="TreeGrafter"/>
</dbReference>
<dbReference type="SUPFAM" id="SSF53098">
    <property type="entry name" value="Ribonuclease H-like"/>
    <property type="match status" value="1"/>
</dbReference>
<name>A0A559DT93_STREE</name>
<evidence type="ECO:0000313" key="5">
    <source>
        <dbReference type="Proteomes" id="UP000320896"/>
    </source>
</evidence>
<evidence type="ECO:0000313" key="6">
    <source>
        <dbReference type="Proteomes" id="UP000474228"/>
    </source>
</evidence>
<protein>
    <submittedName>
        <fullName evidence="4">IS30 family transposase</fullName>
    </submittedName>
</protein>
<dbReference type="PANTHER" id="PTHR10948">
    <property type="entry name" value="TRANSPOSASE"/>
    <property type="match status" value="1"/>
</dbReference>
<dbReference type="InterPro" id="IPR051917">
    <property type="entry name" value="Transposase-Integrase"/>
</dbReference>
<evidence type="ECO:0000313" key="2">
    <source>
        <dbReference type="EMBL" id="MTV89147.1"/>
    </source>
</evidence>
<comment type="caution">
    <text evidence="4">The sequence shown here is derived from an EMBL/GenBank/DDBJ whole genome shotgun (WGS) entry which is preliminary data.</text>
</comment>
<dbReference type="EMBL" id="VMWH01000156">
    <property type="protein sequence ID" value="TVW82884.1"/>
    <property type="molecule type" value="Genomic_DNA"/>
</dbReference>
<proteinExistence type="predicted"/>
<dbReference type="PANTHER" id="PTHR10948:SF23">
    <property type="entry name" value="TRANSPOSASE INSI FOR INSERTION SEQUENCE ELEMENT IS30A-RELATED"/>
    <property type="match status" value="1"/>
</dbReference>
<dbReference type="EMBL" id="WNHS01000044">
    <property type="protein sequence ID" value="MTW25067.1"/>
    <property type="molecule type" value="Genomic_DNA"/>
</dbReference>
<dbReference type="GO" id="GO:0004803">
    <property type="term" value="F:transposase activity"/>
    <property type="evidence" value="ECO:0007669"/>
    <property type="project" value="TreeGrafter"/>
</dbReference>
<dbReference type="EMBL" id="WNHJ01000018">
    <property type="protein sequence ID" value="MTV62910.1"/>
    <property type="molecule type" value="Genomic_DNA"/>
</dbReference>
<dbReference type="Proteomes" id="UP000320896">
    <property type="component" value="Unassembled WGS sequence"/>
</dbReference>
<dbReference type="Proteomes" id="UP000474228">
    <property type="component" value="Unassembled WGS sequence"/>
</dbReference>
<gene>
    <name evidence="4" type="ORF">AZJ70_10100</name>
    <name evidence="3" type="ORF">GM537_09530</name>
    <name evidence="1" type="ORF">GM539_05770</name>
    <name evidence="2" type="ORF">GM544_01200</name>
</gene>
<dbReference type="InterPro" id="IPR012337">
    <property type="entry name" value="RNaseH-like_sf"/>
</dbReference>
<dbReference type="Proteomes" id="UP000476212">
    <property type="component" value="Unassembled WGS sequence"/>
</dbReference>
<evidence type="ECO:0000313" key="1">
    <source>
        <dbReference type="EMBL" id="MTV62910.1"/>
    </source>
</evidence>